<comment type="caution">
    <text evidence="2">The sequence shown here is derived from an EMBL/GenBank/DDBJ whole genome shotgun (WGS) entry which is preliminary data.</text>
</comment>
<name>A0A8S8X7W1_9PROT</name>
<evidence type="ECO:0000313" key="3">
    <source>
        <dbReference type="Proteomes" id="UP000681075"/>
    </source>
</evidence>
<evidence type="ECO:0000256" key="1">
    <source>
        <dbReference type="SAM" id="MobiDB-lite"/>
    </source>
</evidence>
<organism evidence="2 3">
    <name type="scientific">Roseiterribacter gracilis</name>
    <dbReference type="NCBI Taxonomy" id="2812848"/>
    <lineage>
        <taxon>Bacteria</taxon>
        <taxon>Pseudomonadati</taxon>
        <taxon>Pseudomonadota</taxon>
        <taxon>Alphaproteobacteria</taxon>
        <taxon>Rhodospirillales</taxon>
        <taxon>Roseiterribacteraceae</taxon>
        <taxon>Roseiterribacter</taxon>
    </lineage>
</organism>
<feature type="compositionally biased region" description="Low complexity" evidence="1">
    <location>
        <begin position="127"/>
        <end position="193"/>
    </location>
</feature>
<reference evidence="2" key="1">
    <citation type="submission" date="2021-02" db="EMBL/GenBank/DDBJ databases">
        <title>Genome sequence of Rhodospirillales sp. strain TMPK1 isolated from soil.</title>
        <authorList>
            <person name="Nakai R."/>
            <person name="Kusada H."/>
            <person name="Tamaki H."/>
        </authorList>
    </citation>
    <scope>NUCLEOTIDE SEQUENCE</scope>
    <source>
        <strain evidence="2">TMPK1</strain>
    </source>
</reference>
<dbReference type="EMBL" id="BOPV01000001">
    <property type="protein sequence ID" value="GIL39443.1"/>
    <property type="molecule type" value="Genomic_DNA"/>
</dbReference>
<proteinExistence type="predicted"/>
<dbReference type="Proteomes" id="UP000681075">
    <property type="component" value="Unassembled WGS sequence"/>
</dbReference>
<dbReference type="RefSeq" id="WP_420242547.1">
    <property type="nucleotide sequence ID" value="NZ_BOPV01000001.1"/>
</dbReference>
<dbReference type="AlphaFoldDB" id="A0A8S8X7W1"/>
<gene>
    <name evidence="2" type="ORF">TMPK1_16800</name>
</gene>
<evidence type="ECO:0000313" key="2">
    <source>
        <dbReference type="EMBL" id="GIL39443.1"/>
    </source>
</evidence>
<sequence length="284" mass="29201">MVSAITQALLQRTATVRKIIQQTQGDDPNSAQTIALFDERSKQSIDAINKLELAKVDVKKQTKEIAAQKLARLKEQLRMLRMFGGSSKAMARQAAALAREIASAVSSYASAATDGASPIDDSKLAYSGGDASTSGGDDRSATNTANAGGEAAVATAEAAAPGSTDAAAATTGGATQSDAQATATTPSTPTATTDRAGVLAQRAADREQDRAFFQEAKNMLAQLRGIIEDAKHKDHAKHAKGSPAVFVAALNTVSSVDRSVASAERSVLAVPVVPVAIPAVRISV</sequence>
<keyword evidence="3" id="KW-1185">Reference proteome</keyword>
<protein>
    <submittedName>
        <fullName evidence="2">Uncharacterized protein</fullName>
    </submittedName>
</protein>
<feature type="region of interest" description="Disordered" evidence="1">
    <location>
        <begin position="127"/>
        <end position="194"/>
    </location>
</feature>
<accession>A0A8S8X7W1</accession>